<dbReference type="PROSITE" id="PS00109">
    <property type="entry name" value="PROTEIN_KINASE_TYR"/>
    <property type="match status" value="1"/>
</dbReference>
<evidence type="ECO:0000256" key="3">
    <source>
        <dbReference type="SAM" id="MobiDB-lite"/>
    </source>
</evidence>
<organism evidence="5 6">
    <name type="scientific">Coccomyxa viridis</name>
    <dbReference type="NCBI Taxonomy" id="1274662"/>
    <lineage>
        <taxon>Eukaryota</taxon>
        <taxon>Viridiplantae</taxon>
        <taxon>Chlorophyta</taxon>
        <taxon>core chlorophytes</taxon>
        <taxon>Trebouxiophyceae</taxon>
        <taxon>Trebouxiophyceae incertae sedis</taxon>
        <taxon>Coccomyxaceae</taxon>
        <taxon>Coccomyxa</taxon>
    </lineage>
</organism>
<gene>
    <name evidence="5" type="primary">g8560</name>
    <name evidence="5" type="ORF">VP750_LOCUS7691</name>
</gene>
<keyword evidence="6" id="KW-1185">Reference proteome</keyword>
<protein>
    <submittedName>
        <fullName evidence="5">G8560 protein</fullName>
    </submittedName>
</protein>
<dbReference type="InterPro" id="IPR003018">
    <property type="entry name" value="GAF"/>
</dbReference>
<dbReference type="InterPro" id="IPR001245">
    <property type="entry name" value="Ser-Thr/Tyr_kinase_cat_dom"/>
</dbReference>
<proteinExistence type="predicted"/>
<dbReference type="SUPFAM" id="SSF55781">
    <property type="entry name" value="GAF domain-like"/>
    <property type="match status" value="1"/>
</dbReference>
<feature type="domain" description="Protein kinase" evidence="4">
    <location>
        <begin position="349"/>
        <end position="636"/>
    </location>
</feature>
<comment type="caution">
    <text evidence="5">The sequence shown here is derived from an EMBL/GenBank/DDBJ whole genome shotgun (WGS) entry which is preliminary data.</text>
</comment>
<reference evidence="5 6" key="1">
    <citation type="submission" date="2024-06" db="EMBL/GenBank/DDBJ databases">
        <authorList>
            <person name="Kraege A."/>
            <person name="Thomma B."/>
        </authorList>
    </citation>
    <scope>NUCLEOTIDE SEQUENCE [LARGE SCALE GENOMIC DNA]</scope>
</reference>
<dbReference type="InterPro" id="IPR017441">
    <property type="entry name" value="Protein_kinase_ATP_BS"/>
</dbReference>
<name>A0ABP1G0N7_9CHLO</name>
<sequence>MGSRSAAPFLDEDALEKPHTQGADYPTGRGPALPANNSERVATLQKICKSTLAAPQDIDALLKAMSAALDCETVCVSLLTSTRTIISNGTGLMQPGMSFPTGVCHWSLVPQDAQTIIVEDMLEDERMCCHWLVGNCPTVRFYVASPLIAADQHRIGTLCLLDTKPRHFSPGEAAVLNNFSELVIRELEAAWVESTAAQQQLLRSAECYGQPYLVVDMAQERGHILYMSSSAQILTGAGQNAQGAISLADVFSLRDGKAGLQSEFQKQSQSTCVVKGVVCRQKGKDSMFVDVLFRPADSETVDDAALPIGIPSGTCSEVEAHDSMKLYIIFLKPAGYNHKHRSSVPIKGLRLGHLLGTGAFARVYRGLLDGMPVAVKIARDIRDSGTLDGTPTEAAIMSILDHPHIVRQITYTLAGASKGRPSYSEQTHLPEVRLWMVLEFCDKGNLESAMAKGVFLKQRRPDSDVTLRREPALDIVLHTALEIVQGMAYMHSQEVLHCDLSRANVLLKSSPSAKHGFTVRIADFGLSRMADDDQEPDNMTGTPMYKSPESLNSGTFSKASDVYAFGVLLWEMFMGRPAWDGLSSAQLAYAVLVDQQTLDIPEDAPVRLQELLRKMLGEADLRPPFADIVRSLEGCILALTVA</sequence>
<dbReference type="EMBL" id="CAXHTA020000015">
    <property type="protein sequence ID" value="CAL5225785.1"/>
    <property type="molecule type" value="Genomic_DNA"/>
</dbReference>
<feature type="region of interest" description="Disordered" evidence="3">
    <location>
        <begin position="1"/>
        <end position="35"/>
    </location>
</feature>
<dbReference type="SUPFAM" id="SSF56112">
    <property type="entry name" value="Protein kinase-like (PK-like)"/>
    <property type="match status" value="1"/>
</dbReference>
<dbReference type="PROSITE" id="PS50011">
    <property type="entry name" value="PROTEIN_KINASE_DOM"/>
    <property type="match status" value="1"/>
</dbReference>
<dbReference type="InterPro" id="IPR051681">
    <property type="entry name" value="Ser/Thr_Kinases-Pseudokinases"/>
</dbReference>
<evidence type="ECO:0000256" key="2">
    <source>
        <dbReference type="PROSITE-ProRule" id="PRU10141"/>
    </source>
</evidence>
<dbReference type="PANTHER" id="PTHR44329">
    <property type="entry name" value="SERINE/THREONINE-PROTEIN KINASE TNNI3K-RELATED"/>
    <property type="match status" value="1"/>
</dbReference>
<keyword evidence="1" id="KW-0675">Receptor</keyword>
<dbReference type="Pfam" id="PF07714">
    <property type="entry name" value="PK_Tyr_Ser-Thr"/>
    <property type="match status" value="1"/>
</dbReference>
<dbReference type="Pfam" id="PF01590">
    <property type="entry name" value="GAF"/>
    <property type="match status" value="1"/>
</dbReference>
<dbReference type="Proteomes" id="UP001497392">
    <property type="component" value="Unassembled WGS sequence"/>
</dbReference>
<keyword evidence="2" id="KW-0547">Nucleotide-binding</keyword>
<evidence type="ECO:0000313" key="5">
    <source>
        <dbReference type="EMBL" id="CAL5225785.1"/>
    </source>
</evidence>
<dbReference type="Gene3D" id="1.10.510.10">
    <property type="entry name" value="Transferase(Phosphotransferase) domain 1"/>
    <property type="match status" value="1"/>
</dbReference>
<dbReference type="Gene3D" id="3.30.450.40">
    <property type="match status" value="1"/>
</dbReference>
<dbReference type="InterPro" id="IPR000719">
    <property type="entry name" value="Prot_kinase_dom"/>
</dbReference>
<dbReference type="InterPro" id="IPR008266">
    <property type="entry name" value="Tyr_kinase_AS"/>
</dbReference>
<evidence type="ECO:0000256" key="1">
    <source>
        <dbReference type="ARBA" id="ARBA00023170"/>
    </source>
</evidence>
<dbReference type="PROSITE" id="PS00107">
    <property type="entry name" value="PROTEIN_KINASE_ATP"/>
    <property type="match status" value="1"/>
</dbReference>
<accession>A0ABP1G0N7</accession>
<dbReference type="InterPro" id="IPR011009">
    <property type="entry name" value="Kinase-like_dom_sf"/>
</dbReference>
<dbReference type="SMART" id="SM00065">
    <property type="entry name" value="GAF"/>
    <property type="match status" value="1"/>
</dbReference>
<evidence type="ECO:0000259" key="4">
    <source>
        <dbReference type="PROSITE" id="PS50011"/>
    </source>
</evidence>
<evidence type="ECO:0000313" key="6">
    <source>
        <dbReference type="Proteomes" id="UP001497392"/>
    </source>
</evidence>
<feature type="binding site" evidence="2">
    <location>
        <position position="376"/>
    </location>
    <ligand>
        <name>ATP</name>
        <dbReference type="ChEBI" id="CHEBI:30616"/>
    </ligand>
</feature>
<dbReference type="PANTHER" id="PTHR44329:SF214">
    <property type="entry name" value="PROTEIN KINASE DOMAIN-CONTAINING PROTEIN"/>
    <property type="match status" value="1"/>
</dbReference>
<dbReference type="InterPro" id="IPR029016">
    <property type="entry name" value="GAF-like_dom_sf"/>
</dbReference>
<keyword evidence="2" id="KW-0067">ATP-binding</keyword>
<dbReference type="Gene3D" id="3.30.200.20">
    <property type="entry name" value="Phosphorylase Kinase, domain 1"/>
    <property type="match status" value="1"/>
</dbReference>